<feature type="domain" description="Aminoglycoside phosphotransferase" evidence="1">
    <location>
        <begin position="165"/>
        <end position="324"/>
    </location>
</feature>
<proteinExistence type="predicted"/>
<dbReference type="InterPro" id="IPR011009">
    <property type="entry name" value="Kinase-like_dom_sf"/>
</dbReference>
<dbReference type="STRING" id="1246995.AFR_31490"/>
<dbReference type="Pfam" id="PF01636">
    <property type="entry name" value="APH"/>
    <property type="match status" value="1"/>
</dbReference>
<keyword evidence="3" id="KW-1185">Reference proteome</keyword>
<gene>
    <name evidence="2" type="ORF">AFR_31490</name>
</gene>
<evidence type="ECO:0000313" key="2">
    <source>
        <dbReference type="EMBL" id="AGZ44558.1"/>
    </source>
</evidence>
<reference evidence="2 3" key="1">
    <citation type="journal article" date="2014" name="J. Biotechnol.">
        <title>Complete genome sequence of the actinobacterium Actinoplanes friuliensis HAG 010964, producer of the lipopeptide antibiotic friulimycin.</title>
        <authorList>
            <person name="Ruckert C."/>
            <person name="Szczepanowski R."/>
            <person name="Albersmeier A."/>
            <person name="Goesmann A."/>
            <person name="Fischer N."/>
            <person name="Steinkamper A."/>
            <person name="Puhler A."/>
            <person name="Biener R."/>
            <person name="Schwartz D."/>
            <person name="Kalinowski J."/>
        </authorList>
    </citation>
    <scope>NUCLEOTIDE SEQUENCE [LARGE SCALE GENOMIC DNA]</scope>
    <source>
        <strain evidence="2 3">DSM 7358</strain>
    </source>
</reference>
<evidence type="ECO:0000259" key="1">
    <source>
        <dbReference type="Pfam" id="PF01636"/>
    </source>
</evidence>
<dbReference type="Proteomes" id="UP000017746">
    <property type="component" value="Chromosome"/>
</dbReference>
<dbReference type="AlphaFoldDB" id="U5W5W7"/>
<dbReference type="InterPro" id="IPR002575">
    <property type="entry name" value="Aminoglycoside_PTrfase"/>
</dbReference>
<dbReference type="SUPFAM" id="SSF56112">
    <property type="entry name" value="Protein kinase-like (PK-like)"/>
    <property type="match status" value="1"/>
</dbReference>
<dbReference type="Gene3D" id="3.90.1200.10">
    <property type="match status" value="1"/>
</dbReference>
<accession>U5W5W7</accession>
<organism evidence="2 3">
    <name type="scientific">Actinoplanes friuliensis DSM 7358</name>
    <dbReference type="NCBI Taxonomy" id="1246995"/>
    <lineage>
        <taxon>Bacteria</taxon>
        <taxon>Bacillati</taxon>
        <taxon>Actinomycetota</taxon>
        <taxon>Actinomycetes</taxon>
        <taxon>Micromonosporales</taxon>
        <taxon>Micromonosporaceae</taxon>
        <taxon>Actinoplanes</taxon>
    </lineage>
</organism>
<dbReference type="KEGG" id="afs:AFR_31490"/>
<dbReference type="PATRIC" id="fig|1246995.3.peg.6374"/>
<protein>
    <submittedName>
        <fullName evidence="2">Aminoglycoside phosphotransferase</fullName>
    </submittedName>
</protein>
<sequence>MTLVLVGASGTPLGALPPVEVDLPWWPEVAEVVAAVRSRWGLDVQVLRLLSTDRPVPHGGHVTYLAQVFEPPGFTLAPADADLSPQPLRAPYANPGGPAASVAWAREALGRDDVTAVQQRTWNLSMIWRLDAAGAPVAWLKQVPPMFAHEPAVLALAGGFAPGLVPAVLAAAAPGRMLLAHVPGEDRHDAGEEFCAAVAEDFHPLQAHFAGRVDDLLAAGVPDRQSEADRFARVADPFLDTIDGLGELTDDLPRRLAALEECGLPATLVHGDLHPGNVRDDGDTRVIVDWGDSIVAHPGYDILRLAEGLPEPHGLLAAWAARWRAAVPGSDPERAVTLLRPVAELHAAVIYADFLDRIEPAERPYHAADVPARLSAAVTAAVRWQCD</sequence>
<dbReference type="GO" id="GO:0016740">
    <property type="term" value="F:transferase activity"/>
    <property type="evidence" value="ECO:0007669"/>
    <property type="project" value="UniProtKB-KW"/>
</dbReference>
<dbReference type="EMBL" id="CP006272">
    <property type="protein sequence ID" value="AGZ44558.1"/>
    <property type="molecule type" value="Genomic_DNA"/>
</dbReference>
<dbReference type="HOGENOM" id="CLU_677754_0_0_11"/>
<name>U5W5W7_9ACTN</name>
<evidence type="ECO:0000313" key="3">
    <source>
        <dbReference type="Proteomes" id="UP000017746"/>
    </source>
</evidence>
<dbReference type="eggNOG" id="COG3173">
    <property type="taxonomic scope" value="Bacteria"/>
</dbReference>
<keyword evidence="2" id="KW-0808">Transferase</keyword>